<dbReference type="Proteomes" id="UP001430953">
    <property type="component" value="Unassembled WGS sequence"/>
</dbReference>
<feature type="region of interest" description="Disordered" evidence="4">
    <location>
        <begin position="442"/>
        <end position="469"/>
    </location>
</feature>
<feature type="region of interest" description="Disordered" evidence="4">
    <location>
        <begin position="51"/>
        <end position="72"/>
    </location>
</feature>
<dbReference type="InterPro" id="IPR023796">
    <property type="entry name" value="Serpin_dom"/>
</dbReference>
<evidence type="ECO:0000313" key="8">
    <source>
        <dbReference type="Proteomes" id="UP001430953"/>
    </source>
</evidence>
<feature type="compositionally biased region" description="Polar residues" evidence="4">
    <location>
        <begin position="191"/>
        <end position="212"/>
    </location>
</feature>
<feature type="region of interest" description="Disordered" evidence="4">
    <location>
        <begin position="873"/>
        <end position="986"/>
    </location>
</feature>
<feature type="compositionally biased region" description="Basic and acidic residues" evidence="4">
    <location>
        <begin position="1112"/>
        <end position="1124"/>
    </location>
</feature>
<comment type="caution">
    <text evidence="7">The sequence shown here is derived from an EMBL/GenBank/DDBJ whole genome shotgun (WGS) entry which is preliminary data.</text>
</comment>
<dbReference type="GO" id="GO:0005615">
    <property type="term" value="C:extracellular space"/>
    <property type="evidence" value="ECO:0007669"/>
    <property type="project" value="InterPro"/>
</dbReference>
<feature type="region of interest" description="Disordered" evidence="4">
    <location>
        <begin position="1144"/>
        <end position="1331"/>
    </location>
</feature>
<feature type="compositionally biased region" description="Low complexity" evidence="4">
    <location>
        <begin position="1219"/>
        <end position="1236"/>
    </location>
</feature>
<keyword evidence="2" id="KW-0722">Serine protease inhibitor</keyword>
<dbReference type="EMBL" id="JADYXP020000001">
    <property type="protein sequence ID" value="KAL0134678.1"/>
    <property type="molecule type" value="Genomic_DNA"/>
</dbReference>
<dbReference type="PANTHER" id="PTHR11461">
    <property type="entry name" value="SERINE PROTEASE INHIBITOR, SERPIN"/>
    <property type="match status" value="1"/>
</dbReference>
<dbReference type="GO" id="GO:0004867">
    <property type="term" value="F:serine-type endopeptidase inhibitor activity"/>
    <property type="evidence" value="ECO:0007669"/>
    <property type="project" value="UniProtKB-KW"/>
</dbReference>
<feature type="region of interest" description="Disordered" evidence="4">
    <location>
        <begin position="1099"/>
        <end position="1131"/>
    </location>
</feature>
<evidence type="ECO:0000256" key="4">
    <source>
        <dbReference type="SAM" id="MobiDB-lite"/>
    </source>
</evidence>
<feature type="signal peptide" evidence="5">
    <location>
        <begin position="1"/>
        <end position="24"/>
    </location>
</feature>
<gene>
    <name evidence="7" type="ORF">PUN28_001458</name>
</gene>
<sequence length="1812" mass="196003">MSQRSCWLLPALIVSWTILQFGAALPAHNERPHVPVNAFDASGSTSTIIRQDHDGRAHHPPSGKNETQSSHKLVASPAGLLRPDKFQFYTYNEKGDMITRQMTAQEIQGLIAAGGTDHIVDRQEPQKADDVLTGGKKVMDVVQKVQNVLKSALDKPPTLTGSIPKIPEHANVEWSNILPAILSGEAEAISSNNEPSHSITTERIQVESTPKYSTRKPATPDVQTNAYAGFTNNLQGKPLHSHHLAATEKPMIPVPVITLTEQKLSTLHSAMTESPIFQIISVIPVESVGIKKDQIDLFAIGTSVTSSGTTHQIPQIPDQTEESQTDQYVELALSEVPEDSTSPQLTILNMYPVNITKQTTATSSKVDQETAATYSMITPVTHSSSTKETAELISTTDRLSPSDVSYILVHSKNNTKIPDEYSSFGVTKGSQTHDKIIPQTLATSPVPISHPPSRPELVSKETTPHSPSTLASVTRIKVPTISTSSHAFISDHYLGEDSSTVTKQLSSPVTPSYGEAYLNSLPTEIQSPSSMEPLPTQLVESFSSVINQVSEVKPPVLPLTSPSNERPKIPIMNINYDQRRNVSQATLINTSTSQGANKEIVKSAVNTQPYGTVTTEISSRDPTIELVDYSIPVTHRPFISMDEGLSISTNSRITATTSATSTRIGSTNNKVATNSFATTPAGLKSTSASISGLTSGSTSALTSGSISGSTLGSTLSSLGQLPFETHATVAVFPTGQTESTAIFESIASSEKISTSTASDTKTQSTVVSTDTNLSSNKPTTNEYFDNTLASFNWSDPVSVIDQVLSTAPLPSIIPAIEPIGLPRNASNLAASKLASSLIAGFVTSTSTEKINGDSVKNTSAEYVKLAQQSTENITQKERNVTQSTQETLTDPTRNGTLIYRAPVETKESNDTLEPTKLPSANERTDSTKAPASSPANKFTNDETEDSTGQSATTVGIITVKPEQSSTTTNDLSTRLPGANKTALDASQKKAEIKEKIKTTEAPIVRTDLSPELSPLSVKIVNDTRNSGFSENSTKIEAPSEKNGSFANTSPTKETLTTQSTKNSSPNFYSSPVYSNFTTNVVLNATSGSVIALSKNSTDFAPSQNRVTSTVSYKDKDSTQNKKIENSTVTSPVSIQEYTESSIKGVTQESFTTDNGGGNKGNTFRPYNSANNSSNYNDRNVTESISTTNAPAIKSDGQLNNTESKTASSKHSESSLKPNVTRSQVSTTPSSVPVRQTLRPTTGHKPLEKADATKTDADVGTEDKWTLISQQAPPPMSKFPKPPKPPKPLRKPVNHPSPSSSSPSNLNDNTHIRSPGMEAAAHQDQQPSSTQSLLPLEASQSAIGLDITIRHTSADIVNFAKLCNELAFNFWVATNKGLSTARSLALSPFGMTSLLAMIFLGARGPTSDQMNEVLGLDDVATFNPHLVFQNITDTVGLARGQGIANAAFVRELFADKMKVRKLMPFYKEQAQQFYEGLVTEVNFATISDLVRRRTNLLVRKQTGGRIKDFVKTNTVPLRSPLAALSANVFQTDCNSSLTSSIGRDGELYFAVSPAVRQRKLVPVPATTWRSGVLAGYEPSIDATTVAIGGSDKLVSTIFVLPGQQGHTAPGDNLDRLEQRLVRSAFRDGAWNKLLKVLIPRYGLELQVPKFSHRSVVNATAALKRMGLDELFSGNADFKGINGVGHRLHLADVLQMNLFSTCGDENILNGRHHIETYPASPLRRNVERRMDDDIFDDVTEKDILRYRVSQENEDSYADQSSRTDLFGFYREERQLSGSSERPRLKLDRPFLYFVRHNPSGIILHMGRFNPRLLP</sequence>
<evidence type="ECO:0000256" key="2">
    <source>
        <dbReference type="ARBA" id="ARBA00022900"/>
    </source>
</evidence>
<dbReference type="InterPro" id="IPR023795">
    <property type="entry name" value="Serpin_CS"/>
</dbReference>
<dbReference type="InterPro" id="IPR036186">
    <property type="entry name" value="Serpin_sf"/>
</dbReference>
<dbReference type="InterPro" id="IPR042185">
    <property type="entry name" value="Serpin_sf_2"/>
</dbReference>
<comment type="similarity">
    <text evidence="3">Belongs to the serpin family.</text>
</comment>
<protein>
    <recommendedName>
        <fullName evidence="6">Serpin domain-containing protein</fullName>
    </recommendedName>
</protein>
<keyword evidence="8" id="KW-1185">Reference proteome</keyword>
<dbReference type="Pfam" id="PF00079">
    <property type="entry name" value="Serpin"/>
    <property type="match status" value="1"/>
</dbReference>
<dbReference type="SUPFAM" id="SSF56574">
    <property type="entry name" value="Serpins"/>
    <property type="match status" value="1"/>
</dbReference>
<feature type="compositionally biased region" description="Polar residues" evidence="4">
    <location>
        <begin position="1024"/>
        <end position="1034"/>
    </location>
</feature>
<accession>A0AAW2H510</accession>
<feature type="region of interest" description="Disordered" evidence="4">
    <location>
        <begin position="191"/>
        <end position="220"/>
    </location>
</feature>
<feature type="compositionally biased region" description="Polar residues" evidence="4">
    <location>
        <begin position="1099"/>
        <end position="1111"/>
    </location>
</feature>
<feature type="compositionally biased region" description="Polar residues" evidence="4">
    <location>
        <begin position="927"/>
        <end position="938"/>
    </location>
</feature>
<keyword evidence="5" id="KW-0732">Signal</keyword>
<feature type="compositionally biased region" description="Basic and acidic residues" evidence="4">
    <location>
        <begin position="1244"/>
        <end position="1264"/>
    </location>
</feature>
<proteinExistence type="inferred from homology"/>
<evidence type="ECO:0000259" key="6">
    <source>
        <dbReference type="SMART" id="SM00093"/>
    </source>
</evidence>
<evidence type="ECO:0000256" key="3">
    <source>
        <dbReference type="RuleBase" id="RU000411"/>
    </source>
</evidence>
<evidence type="ECO:0000256" key="5">
    <source>
        <dbReference type="SAM" id="SignalP"/>
    </source>
</evidence>
<evidence type="ECO:0000313" key="7">
    <source>
        <dbReference type="EMBL" id="KAL0134678.1"/>
    </source>
</evidence>
<dbReference type="PANTHER" id="PTHR11461:SF372">
    <property type="entry name" value="ACCESSORY GLAND PROTEIN ACP76A-RELATED"/>
    <property type="match status" value="1"/>
</dbReference>
<name>A0AAW2H510_9HYME</name>
<reference evidence="7 8" key="1">
    <citation type="submission" date="2023-03" db="EMBL/GenBank/DDBJ databases">
        <title>High recombination rates correlate with genetic variation in Cardiocondyla obscurior ants.</title>
        <authorList>
            <person name="Errbii M."/>
        </authorList>
    </citation>
    <scope>NUCLEOTIDE SEQUENCE [LARGE SCALE GENOMIC DNA]</scope>
    <source>
        <strain evidence="7">Alpha-2009</strain>
        <tissue evidence="7">Whole body</tissue>
    </source>
</reference>
<evidence type="ECO:0000256" key="1">
    <source>
        <dbReference type="ARBA" id="ARBA00022690"/>
    </source>
</evidence>
<feature type="compositionally biased region" description="Polar residues" evidence="4">
    <location>
        <begin position="1041"/>
        <end position="1068"/>
    </location>
</feature>
<dbReference type="SMART" id="SM00093">
    <property type="entry name" value="SERPIN"/>
    <property type="match status" value="1"/>
</dbReference>
<dbReference type="PROSITE" id="PS00284">
    <property type="entry name" value="SERPIN"/>
    <property type="match status" value="1"/>
</dbReference>
<dbReference type="Gene3D" id="2.30.39.10">
    <property type="entry name" value="Alpha-1-antitrypsin, domain 1"/>
    <property type="match status" value="1"/>
</dbReference>
<feature type="compositionally biased region" description="Pro residues" evidence="4">
    <location>
        <begin position="1271"/>
        <end position="1285"/>
    </location>
</feature>
<feature type="compositionally biased region" description="Polar residues" evidence="4">
    <location>
        <begin position="1177"/>
        <end position="1189"/>
    </location>
</feature>
<feature type="compositionally biased region" description="Polar residues" evidence="4">
    <location>
        <begin position="880"/>
        <end position="895"/>
    </location>
</feature>
<feature type="region of interest" description="Disordered" evidence="4">
    <location>
        <begin position="1024"/>
        <end position="1068"/>
    </location>
</feature>
<keyword evidence="1" id="KW-0646">Protease inhibitor</keyword>
<feature type="compositionally biased region" description="Low complexity" evidence="4">
    <location>
        <begin position="1160"/>
        <end position="1176"/>
    </location>
</feature>
<feature type="compositionally biased region" description="Polar residues" evidence="4">
    <location>
        <begin position="946"/>
        <end position="972"/>
    </location>
</feature>
<dbReference type="Gene3D" id="3.30.497.10">
    <property type="entry name" value="Antithrombin, subunit I, domain 2"/>
    <property type="match status" value="1"/>
</dbReference>
<organism evidence="7 8">
    <name type="scientific">Cardiocondyla obscurior</name>
    <dbReference type="NCBI Taxonomy" id="286306"/>
    <lineage>
        <taxon>Eukaryota</taxon>
        <taxon>Metazoa</taxon>
        <taxon>Ecdysozoa</taxon>
        <taxon>Arthropoda</taxon>
        <taxon>Hexapoda</taxon>
        <taxon>Insecta</taxon>
        <taxon>Pterygota</taxon>
        <taxon>Neoptera</taxon>
        <taxon>Endopterygota</taxon>
        <taxon>Hymenoptera</taxon>
        <taxon>Apocrita</taxon>
        <taxon>Aculeata</taxon>
        <taxon>Formicoidea</taxon>
        <taxon>Formicidae</taxon>
        <taxon>Myrmicinae</taxon>
        <taxon>Cardiocondyla</taxon>
    </lineage>
</organism>
<feature type="compositionally biased region" description="Polar residues" evidence="4">
    <location>
        <begin position="1322"/>
        <end position="1331"/>
    </location>
</feature>
<feature type="chain" id="PRO_5043811285" description="Serpin domain-containing protein" evidence="5">
    <location>
        <begin position="25"/>
        <end position="1812"/>
    </location>
</feature>
<dbReference type="InterPro" id="IPR000215">
    <property type="entry name" value="Serpin_fam"/>
</dbReference>
<dbReference type="InterPro" id="IPR042178">
    <property type="entry name" value="Serpin_sf_1"/>
</dbReference>
<feature type="domain" description="Serpin" evidence="6">
    <location>
        <begin position="1369"/>
        <end position="1808"/>
    </location>
</feature>